<dbReference type="InterPro" id="IPR041471">
    <property type="entry name" value="UvrB_inter"/>
</dbReference>
<comment type="subcellular location">
    <subcellularLocation>
        <location evidence="1 15">Cytoplasm</location>
    </subcellularLocation>
</comment>
<dbReference type="RefSeq" id="WP_115307257.1">
    <property type="nucleotide sequence ID" value="NZ_UGJJ01000001.1"/>
</dbReference>
<dbReference type="Gene3D" id="3.30.2060.10">
    <property type="entry name" value="Penicillin-binding protein 1b domain"/>
    <property type="match status" value="1"/>
</dbReference>
<dbReference type="Gene3D" id="3.40.50.11140">
    <property type="match status" value="1"/>
</dbReference>
<dbReference type="InterPro" id="IPR037235">
    <property type="entry name" value="TRCF-like_C_D7"/>
</dbReference>
<dbReference type="SUPFAM" id="SSF143517">
    <property type="entry name" value="TRCF domain-like"/>
    <property type="match status" value="1"/>
</dbReference>
<dbReference type="Pfam" id="PF03461">
    <property type="entry name" value="TRCF"/>
    <property type="match status" value="1"/>
</dbReference>
<dbReference type="SMART" id="SM00490">
    <property type="entry name" value="HELICc"/>
    <property type="match status" value="1"/>
</dbReference>
<keyword evidence="3 15" id="KW-0547">Nucleotide-binding</keyword>
<evidence type="ECO:0000256" key="12">
    <source>
        <dbReference type="ARBA" id="ARBA00061104"/>
    </source>
</evidence>
<sequence>MNLPLPSKSAPRTRWPNLTAGSLPYFLTQHLHAAVPKVILTTDTEQALRLQTAWQFFRPQDNALFLPDWETLPYERFSPHQDLVSERLAALWQLKNRQADVLIVPVATAMQYLAPVPFLLGRTFWLKTGQTVDVEAMRGNLVEAGYSHVSNVVAAGEFAVRGGIVDIFPMGAAQPYRLDLFGDEIDSIKTFDPDSQRTLAPVSEIRLLPAHEFPTDADAQKIFRTRFREEIDGDYNAAVVYKAVSSGRFGAGVEYYLPLFFEDGCATLFDYISPDALVVCVGDVHAEARRFWADVKSRFQMAQGDETYPPLPPRYLYLSEDEFAGRLKPYPQILPDLNGTAHLLPDVAVNRQSEQPLAALHGFQTAFDGRILLTAESAGRRETMLGFFAQHGLRPQSVDGWQAFLNSSAPLCIAVTPLAYGFRLPENAQSRISGSLAVITESELYQYVAKSRSSVRRKKHAQVSDGLLRDLAEINIGDPVVHEEHGIGRYMGLVHMEVGGGNTEMMLLEYAGEAQLYVPVSQLHLISRYSGQAHENVQLHKLGSAAWTKAKRKAAEKARDTAAELLNLYAQRAAQEGFKFAFDETDYQAFADGFGYEETEDQAAAIASVIKDLTQGRPMDRLVCGDVGFGKTEVALRAAFVAVMGGKQVAVLAPTTLLVEQHAQNFADRFADFPVKVVQLSRFNSSKETKAALAEMADGTADIVIGTHKLVQDSIKFKNLGLVIIDEEHRFGVRQKEQLKRLRANVDILTMTATPIPRTLSMALEGLRDFSLITTAPSRRLAVKTFVKPFSEGSVREAVLRELKRGGQVFFLHNEVDTIENMRERLETLLPEARIGVAHGQLRERELEQVMRDFLQQKFNVLLCSTIIETGIDIPNANTIIINRADKFGLAQLHQLRGRVGRSHHQAYAYLLTPEYITKDAEKRLDAIAAADELGAGFTLAMQDLEIRGAGEILGEGQSGEMVQVGFTLYTEMLKQAVRDLKKGRQPDLDAPLGVTTEIKLHSPALLPEDYCPDIHERLVLYKRLATCETEAQINAVHEELVDRFGLPEQPVKTLLESHRLRLAAKAAGISAIDASSEAATFTFGKHHNIEPADIILLMQQNKNYRMAGPDKLRVGAEMESVEARVQTVRAVLKQLAGK</sequence>
<dbReference type="PANTHER" id="PTHR24029:SF1">
    <property type="entry name" value="TRANSCRIPTION-REPAIR-COUPLING FACTOR"/>
    <property type="match status" value="1"/>
</dbReference>
<evidence type="ECO:0000313" key="18">
    <source>
        <dbReference type="EMBL" id="STQ99913.1"/>
    </source>
</evidence>
<keyword evidence="10 15" id="KW-0238">DNA-binding</keyword>
<dbReference type="NCBIfam" id="NF007966">
    <property type="entry name" value="PRK10689.1"/>
    <property type="match status" value="1"/>
</dbReference>
<dbReference type="InterPro" id="IPR027417">
    <property type="entry name" value="P-loop_NTPase"/>
</dbReference>
<organism evidence="18 19">
    <name type="scientific">Kingella potus</name>
    <dbReference type="NCBI Taxonomy" id="265175"/>
    <lineage>
        <taxon>Bacteria</taxon>
        <taxon>Pseudomonadati</taxon>
        <taxon>Pseudomonadota</taxon>
        <taxon>Betaproteobacteria</taxon>
        <taxon>Neisseriales</taxon>
        <taxon>Neisseriaceae</taxon>
        <taxon>Kingella</taxon>
    </lineage>
</organism>
<dbReference type="SMART" id="SM01058">
    <property type="entry name" value="CarD_TRCF"/>
    <property type="match status" value="1"/>
</dbReference>
<dbReference type="Pfam" id="PF00271">
    <property type="entry name" value="Helicase_C"/>
    <property type="match status" value="1"/>
</dbReference>
<dbReference type="InterPro" id="IPR036101">
    <property type="entry name" value="CarD-like/TRCF_RID_sf"/>
</dbReference>
<keyword evidence="4 15" id="KW-0227">DNA damage</keyword>
<evidence type="ECO:0000256" key="2">
    <source>
        <dbReference type="ARBA" id="ARBA00022490"/>
    </source>
</evidence>
<dbReference type="FunFam" id="3.40.50.300:FF:000300">
    <property type="entry name" value="Transcription-repair-coupling factor"/>
    <property type="match status" value="1"/>
</dbReference>
<evidence type="ECO:0000256" key="9">
    <source>
        <dbReference type="ARBA" id="ARBA00022881"/>
    </source>
</evidence>
<dbReference type="GO" id="GO:0004386">
    <property type="term" value="F:helicase activity"/>
    <property type="evidence" value="ECO:0007669"/>
    <property type="project" value="UniProtKB-KW"/>
</dbReference>
<dbReference type="EC" id="3.6.4.-" evidence="15"/>
<dbReference type="GO" id="GO:0016887">
    <property type="term" value="F:ATP hydrolysis activity"/>
    <property type="evidence" value="ECO:0007669"/>
    <property type="project" value="InterPro"/>
</dbReference>
<dbReference type="InterPro" id="IPR011545">
    <property type="entry name" value="DEAD/DEAH_box_helicase_dom"/>
</dbReference>
<dbReference type="OrthoDB" id="9804325at2"/>
<feature type="domain" description="Helicase ATP-binding" evidence="16">
    <location>
        <begin position="612"/>
        <end position="773"/>
    </location>
</feature>
<dbReference type="Proteomes" id="UP000254293">
    <property type="component" value="Unassembled WGS sequence"/>
</dbReference>
<gene>
    <name evidence="15 18" type="primary">mfd</name>
    <name evidence="18" type="ORF">NCTC13336_00100</name>
</gene>
<dbReference type="Pfam" id="PF00270">
    <property type="entry name" value="DEAD"/>
    <property type="match status" value="1"/>
</dbReference>
<dbReference type="InterPro" id="IPR004807">
    <property type="entry name" value="UvrB"/>
</dbReference>
<keyword evidence="8 15" id="KW-0067">ATP-binding</keyword>
<keyword evidence="19" id="KW-1185">Reference proteome</keyword>
<dbReference type="SMART" id="SM00487">
    <property type="entry name" value="DEXDc"/>
    <property type="match status" value="1"/>
</dbReference>
<keyword evidence="6 15" id="KW-0378">Hydrolase</keyword>
<dbReference type="SMART" id="SM00982">
    <property type="entry name" value="TRCF"/>
    <property type="match status" value="1"/>
</dbReference>
<dbReference type="FunFam" id="3.40.50.300:FF:000546">
    <property type="entry name" value="Transcription-repair-coupling factor"/>
    <property type="match status" value="1"/>
</dbReference>
<dbReference type="InterPro" id="IPR048635">
    <property type="entry name" value="MFD_D3"/>
</dbReference>
<evidence type="ECO:0000256" key="5">
    <source>
        <dbReference type="ARBA" id="ARBA00022769"/>
    </source>
</evidence>
<dbReference type="InterPro" id="IPR014001">
    <property type="entry name" value="Helicase_ATP-bd"/>
</dbReference>
<dbReference type="Gene3D" id="3.90.1150.50">
    <property type="entry name" value="Transcription-repair-coupling factor, D7 domain"/>
    <property type="match status" value="1"/>
</dbReference>
<dbReference type="AlphaFoldDB" id="A0A377QXI3"/>
<keyword evidence="7" id="KW-0347">Helicase</keyword>
<dbReference type="InterPro" id="IPR004576">
    <property type="entry name" value="Mfd"/>
</dbReference>
<keyword evidence="5" id="KW-0228">DNA excision</keyword>
<dbReference type="GO" id="GO:0009380">
    <property type="term" value="C:excinuclease repair complex"/>
    <property type="evidence" value="ECO:0007669"/>
    <property type="project" value="InterPro"/>
</dbReference>
<dbReference type="Gene3D" id="2.40.10.170">
    <property type="match status" value="1"/>
</dbReference>
<dbReference type="PROSITE" id="PS51194">
    <property type="entry name" value="HELICASE_CTER"/>
    <property type="match status" value="1"/>
</dbReference>
<evidence type="ECO:0000259" key="16">
    <source>
        <dbReference type="PROSITE" id="PS51192"/>
    </source>
</evidence>
<evidence type="ECO:0000256" key="10">
    <source>
        <dbReference type="ARBA" id="ARBA00023125"/>
    </source>
</evidence>
<dbReference type="Gene3D" id="3.40.50.11180">
    <property type="match status" value="1"/>
</dbReference>
<comment type="similarity">
    <text evidence="13 15">In the C-terminal section; belongs to the helicase family. RecG subfamily.</text>
</comment>
<dbReference type="NCBIfam" id="TIGR00580">
    <property type="entry name" value="mfd"/>
    <property type="match status" value="1"/>
</dbReference>
<keyword evidence="11 15" id="KW-0234">DNA repair</keyword>
<evidence type="ECO:0000256" key="7">
    <source>
        <dbReference type="ARBA" id="ARBA00022806"/>
    </source>
</evidence>
<dbReference type="SUPFAM" id="SSF52540">
    <property type="entry name" value="P-loop containing nucleoside triphosphate hydrolases"/>
    <property type="match status" value="4"/>
</dbReference>
<dbReference type="Pfam" id="PF21132">
    <property type="entry name" value="MFD_D3"/>
    <property type="match status" value="1"/>
</dbReference>
<evidence type="ECO:0000256" key="6">
    <source>
        <dbReference type="ARBA" id="ARBA00022801"/>
    </source>
</evidence>
<evidence type="ECO:0000259" key="17">
    <source>
        <dbReference type="PROSITE" id="PS51194"/>
    </source>
</evidence>
<dbReference type="GO" id="GO:0000716">
    <property type="term" value="P:transcription-coupled nucleotide-excision repair, DNA damage recognition"/>
    <property type="evidence" value="ECO:0007669"/>
    <property type="project" value="UniProtKB-UniRule"/>
</dbReference>
<dbReference type="SUPFAM" id="SSF141259">
    <property type="entry name" value="CarD-like"/>
    <property type="match status" value="1"/>
</dbReference>
<proteinExistence type="inferred from homology"/>
<evidence type="ECO:0000256" key="1">
    <source>
        <dbReference type="ARBA" id="ARBA00004496"/>
    </source>
</evidence>
<dbReference type="GO" id="GO:0005737">
    <property type="term" value="C:cytoplasm"/>
    <property type="evidence" value="ECO:0007669"/>
    <property type="project" value="UniProtKB-SubCell"/>
</dbReference>
<dbReference type="Pfam" id="PF02559">
    <property type="entry name" value="CarD_TRCF_RID"/>
    <property type="match status" value="1"/>
</dbReference>
<dbReference type="Pfam" id="PF17757">
    <property type="entry name" value="UvrB_inter"/>
    <property type="match status" value="1"/>
</dbReference>
<keyword evidence="9" id="KW-0267">Excision nuclease</keyword>
<evidence type="ECO:0000256" key="4">
    <source>
        <dbReference type="ARBA" id="ARBA00022763"/>
    </source>
</evidence>
<comment type="function">
    <text evidence="15">Couples transcription and DNA repair by recognizing RNA polymerase (RNAP) stalled at DNA lesions. Mediates ATP-dependent release of RNAP and its truncated transcript from the DNA, and recruitment of nucleotide excision repair machinery to the damaged site.</text>
</comment>
<dbReference type="CDD" id="cd17991">
    <property type="entry name" value="DEXHc_TRCF"/>
    <property type="match status" value="1"/>
</dbReference>
<accession>A0A377QXI3</accession>
<name>A0A377QXI3_9NEIS</name>
<dbReference type="InterPro" id="IPR003711">
    <property type="entry name" value="CarD-like/TRCF_RID"/>
</dbReference>
<dbReference type="GO" id="GO:0003684">
    <property type="term" value="F:damaged DNA binding"/>
    <property type="evidence" value="ECO:0007669"/>
    <property type="project" value="InterPro"/>
</dbReference>
<evidence type="ECO:0000256" key="11">
    <source>
        <dbReference type="ARBA" id="ARBA00023204"/>
    </source>
</evidence>
<evidence type="ECO:0000256" key="3">
    <source>
        <dbReference type="ARBA" id="ARBA00022741"/>
    </source>
</evidence>
<dbReference type="GO" id="GO:0005524">
    <property type="term" value="F:ATP binding"/>
    <property type="evidence" value="ECO:0007669"/>
    <property type="project" value="UniProtKB-UniRule"/>
</dbReference>
<dbReference type="PANTHER" id="PTHR24029">
    <property type="entry name" value="UVRABC SYSTEM PROTEIN B"/>
    <property type="match status" value="1"/>
</dbReference>
<dbReference type="GO" id="GO:0006355">
    <property type="term" value="P:regulation of DNA-templated transcription"/>
    <property type="evidence" value="ECO:0007669"/>
    <property type="project" value="UniProtKB-UniRule"/>
</dbReference>
<comment type="similarity">
    <text evidence="12 15">In the N-terminal section; belongs to the UvrB family.</text>
</comment>
<dbReference type="HAMAP" id="MF_00969">
    <property type="entry name" value="TRCF"/>
    <property type="match status" value="1"/>
</dbReference>
<evidence type="ECO:0000256" key="15">
    <source>
        <dbReference type="HAMAP-Rule" id="MF_00969"/>
    </source>
</evidence>
<dbReference type="InterPro" id="IPR005118">
    <property type="entry name" value="TRCF_C"/>
</dbReference>
<reference evidence="18 19" key="1">
    <citation type="submission" date="2018-06" db="EMBL/GenBank/DDBJ databases">
        <authorList>
            <consortium name="Pathogen Informatics"/>
            <person name="Doyle S."/>
        </authorList>
    </citation>
    <scope>NUCLEOTIDE SEQUENCE [LARGE SCALE GENOMIC DNA]</scope>
    <source>
        <strain evidence="18 19">NCTC13336</strain>
    </source>
</reference>
<evidence type="ECO:0000256" key="8">
    <source>
        <dbReference type="ARBA" id="ARBA00022840"/>
    </source>
</evidence>
<dbReference type="InterPro" id="IPR001650">
    <property type="entry name" value="Helicase_C-like"/>
</dbReference>
<dbReference type="Gene3D" id="3.40.50.300">
    <property type="entry name" value="P-loop containing nucleotide triphosphate hydrolases"/>
    <property type="match status" value="2"/>
</dbReference>
<feature type="domain" description="Helicase C-terminal" evidence="17">
    <location>
        <begin position="794"/>
        <end position="946"/>
    </location>
</feature>
<dbReference type="PROSITE" id="PS51192">
    <property type="entry name" value="HELICASE_ATP_BIND_1"/>
    <property type="match status" value="1"/>
</dbReference>
<evidence type="ECO:0000313" key="19">
    <source>
        <dbReference type="Proteomes" id="UP000254293"/>
    </source>
</evidence>
<keyword evidence="2 15" id="KW-0963">Cytoplasm</keyword>
<evidence type="ECO:0000256" key="14">
    <source>
        <dbReference type="ARBA" id="ARBA00070128"/>
    </source>
</evidence>
<evidence type="ECO:0000256" key="13">
    <source>
        <dbReference type="ARBA" id="ARBA00061399"/>
    </source>
</evidence>
<protein>
    <recommendedName>
        <fullName evidence="14 15">Transcription-repair-coupling factor</fullName>
        <shortName evidence="15">TRCF</shortName>
        <ecNumber evidence="15">3.6.4.-</ecNumber>
    </recommendedName>
</protein>
<dbReference type="EMBL" id="UGJJ01000001">
    <property type="protein sequence ID" value="STQ99913.1"/>
    <property type="molecule type" value="Genomic_DNA"/>
</dbReference>